<dbReference type="EMBL" id="JAINUF010000018">
    <property type="protein sequence ID" value="KAJ8337654.1"/>
    <property type="molecule type" value="Genomic_DNA"/>
</dbReference>
<feature type="region of interest" description="Disordered" evidence="5">
    <location>
        <begin position="806"/>
        <end position="870"/>
    </location>
</feature>
<accession>A0A9Q1EF51</accession>
<name>A0A9Q1EF51_SYNKA</name>
<protein>
    <recommendedName>
        <fullName evidence="10">EH domain-binding protein 1-like protein 1</fullName>
    </recommendedName>
</protein>
<feature type="compositionally biased region" description="Basic and acidic residues" evidence="5">
    <location>
        <begin position="1051"/>
        <end position="1061"/>
    </location>
</feature>
<evidence type="ECO:0000256" key="3">
    <source>
        <dbReference type="ARBA" id="ARBA00022753"/>
    </source>
</evidence>
<evidence type="ECO:0000259" key="7">
    <source>
        <dbReference type="PROSITE" id="PS51848"/>
    </source>
</evidence>
<feature type="domain" description="Calponin-homology (CH)" evidence="6">
    <location>
        <begin position="1141"/>
        <end position="1246"/>
    </location>
</feature>
<feature type="region of interest" description="Disordered" evidence="5">
    <location>
        <begin position="404"/>
        <end position="513"/>
    </location>
</feature>
<evidence type="ECO:0000256" key="4">
    <source>
        <dbReference type="ARBA" id="ARBA00023054"/>
    </source>
</evidence>
<dbReference type="OrthoDB" id="5972258at2759"/>
<dbReference type="PANTHER" id="PTHR23167">
    <property type="entry name" value="CALPONIN HOMOLOGY DOMAIN-CONTAINING PROTEIN DDB_G0272472-RELATED"/>
    <property type="match status" value="1"/>
</dbReference>
<feature type="compositionally biased region" description="Low complexity" evidence="5">
    <location>
        <begin position="632"/>
        <end position="659"/>
    </location>
</feature>
<proteinExistence type="predicted"/>
<keyword evidence="9" id="KW-1185">Reference proteome</keyword>
<dbReference type="SMART" id="SM00033">
    <property type="entry name" value="CH"/>
    <property type="match status" value="1"/>
</dbReference>
<evidence type="ECO:0000259" key="6">
    <source>
        <dbReference type="PROSITE" id="PS50021"/>
    </source>
</evidence>
<feature type="compositionally biased region" description="Basic and acidic residues" evidence="5">
    <location>
        <begin position="754"/>
        <end position="770"/>
    </location>
</feature>
<sequence>MWAMVPTCPRVASVPGFPSAPWPKSVAVCEKKTLNMVDLLPACSSVASIPGFPSTEFANIEEAHIDVQKIDKKPLWEKQKKERLALVLALDRPYDDREIINHMSALMPTCPHVARIAGFPSAPQSKKMKGNIVGKQTMAALLPSCPRESHIPGIPSREPMKSDKDEIKDWQLCKTGLAEYKLKKRLVYDSLSLSALQTSDENGEILKNVALAPCCPGEASVPGFPSRLPSRSEGDVEKKSVGIVWPDEGPLDTVFPKKSTSGDVQMVGKTGRDVDPIDIPPEFLSSFKIEPFSQAQCSQTEPETLLAHVGFNPEIRDDNVLRERESHLKSSPFTADQSESQWLTEEEANETPLDLASEWEVVEVEGLEEEQDEEEDVESVGIMGAFFGVFHRGYETMASILQSSGSDDVADSPKDSTSGEPGAFFPQPEDPWSPSDDPSRFTQEPEEKEASGHEDIPKDDGKENGARAEPYKGFLMEVRREESQSPPPSPSPLQDREGAFVDGGGQGCMKKWPPLTEADLDEMSDDEGCRETDDEEAPLIFDRRTWKEDIESKGEEDLEPVLGVRDISEEVDFKRENEEVGTEMSASLPLDRGPEVLTAVFQLTDPKNSSTPAGQPATEESQVDGKPRADEIIQQQEISSDSSDQKVSPVSVKKLVPPLRSKKSKEVVQEGTPQEITPESVNQEAAIVIPGKEPVPPRRSRKKSDIFPEMSLQEVGSIGQELISGLTMEKLVPPPRTKKNAPLTEGLDTAGDAVHADAVEETLKKDRDEYPSFTTSPAKPETVHPEYLDVQAVMGKSLTLPLVASCSSEGEQPAAAEESLPVVKMRKARREPSGFPVPMPRAKKRLSATFPDDTPPQSPSGTFPSDVPESNLVPLQWTEQPTTQEVVPTLTVKELVPPRRSKKSVTKQEVALESISQTTADVPLAAELVPPRRSKRGRPLSEDVAQMDTQQTPSCPAAFGEGELHTEVEYAAVKSSVVIMRQEKKEPSDMPVPMPRVKKRLSSSFREDTQILSSPPPSLADDTETKPSSLWGSDQSSDRQDVSVSEEGADEKEKESEMVLKADTVREEMELEGWEEVTMSTSTGTFGEDRFEGPMMAQVATGLPVPMPRVKKCLSATFSDDTQPPTAMSSPDVTMTSTDLVSSTQSLLEWCQDVTTGHKGVKITNFSTSWRNGLAFCAILNHFHPDKVNFEMLDPYNIKLNNKKAFDGFAELGISRLLEPSDMVLLKVPDRLIVMTYLNQMRTHFTGQQLSVLQIERNSSQSSYSVGEPQDPDTEAAVRYCTERLQAGGICLDTNGKSADLVPPPRSKRASRSEESGMASQPGGPPVAPPRTHPAAGKFARVKDADLVKKRRSKLKGESMEEAETPEQHSAPQSGMEATPGQTESGVNNASPSTREHQEPEKSEGGLSSQRSYLAEENQDISQYVLNEMQALENEQRQIDSRAGVVERTLRELMESGSDREEEERLIQEWFTLVNKKNALIRRQDHLQLLQEEQDLESRFDLLNQELRAMMAVEDWKKTQAHQHREQLLLQELVSLVNQRDELVRDMDAKERGALEEDERLERGLEQRRKKYSRKEKCSLQ</sequence>
<feature type="compositionally biased region" description="Polar residues" evidence="5">
    <location>
        <begin position="329"/>
        <end position="343"/>
    </location>
</feature>
<evidence type="ECO:0000256" key="2">
    <source>
        <dbReference type="ARBA" id="ARBA00022553"/>
    </source>
</evidence>
<dbReference type="Proteomes" id="UP001152622">
    <property type="component" value="Chromosome 18"/>
</dbReference>
<evidence type="ECO:0000256" key="1">
    <source>
        <dbReference type="ARBA" id="ARBA00004177"/>
    </source>
</evidence>
<evidence type="ECO:0000313" key="8">
    <source>
        <dbReference type="EMBL" id="KAJ8337654.1"/>
    </source>
</evidence>
<dbReference type="Pfam" id="PF00307">
    <property type="entry name" value="CH"/>
    <property type="match status" value="1"/>
</dbReference>
<dbReference type="FunFam" id="1.10.418.10:FF:000023">
    <property type="entry name" value="EH domain-binding protein 1 isoform X1"/>
    <property type="match status" value="1"/>
</dbReference>
<dbReference type="SMART" id="SM01203">
    <property type="entry name" value="DUF3585"/>
    <property type="match status" value="1"/>
</dbReference>
<dbReference type="InterPro" id="IPR022735">
    <property type="entry name" value="bMERB_dom"/>
</dbReference>
<dbReference type="GO" id="GO:0005768">
    <property type="term" value="C:endosome"/>
    <property type="evidence" value="ECO:0007669"/>
    <property type="project" value="UniProtKB-SubCell"/>
</dbReference>
<feature type="compositionally biased region" description="Pro residues" evidence="5">
    <location>
        <begin position="1323"/>
        <end position="1332"/>
    </location>
</feature>
<feature type="compositionally biased region" description="Low complexity" evidence="5">
    <location>
        <begin position="426"/>
        <end position="436"/>
    </location>
</feature>
<feature type="compositionally biased region" description="Polar residues" evidence="5">
    <location>
        <begin position="1380"/>
        <end position="1393"/>
    </location>
</feature>
<comment type="subcellular location">
    <subcellularLocation>
        <location evidence="1">Endosome</location>
    </subcellularLocation>
</comment>
<dbReference type="SUPFAM" id="SSF47576">
    <property type="entry name" value="Calponin-homology domain, CH-domain"/>
    <property type="match status" value="1"/>
</dbReference>
<feature type="region of interest" description="Disordered" evidence="5">
    <location>
        <begin position="255"/>
        <end position="275"/>
    </location>
</feature>
<dbReference type="PROSITE" id="PS51848">
    <property type="entry name" value="BMERB"/>
    <property type="match status" value="1"/>
</dbReference>
<feature type="region of interest" description="Disordered" evidence="5">
    <location>
        <begin position="728"/>
        <end position="784"/>
    </location>
</feature>
<evidence type="ECO:0000256" key="5">
    <source>
        <dbReference type="SAM" id="MobiDB-lite"/>
    </source>
</evidence>
<dbReference type="InterPro" id="IPR036872">
    <property type="entry name" value="CH_dom_sf"/>
</dbReference>
<feature type="compositionally biased region" description="Polar residues" evidence="5">
    <location>
        <begin position="671"/>
        <end position="683"/>
    </location>
</feature>
<keyword evidence="4" id="KW-0175">Coiled coil</keyword>
<feature type="domain" description="BMERB" evidence="7">
    <location>
        <begin position="1406"/>
        <end position="1563"/>
    </location>
</feature>
<dbReference type="PROSITE" id="PS50021">
    <property type="entry name" value="CH"/>
    <property type="match status" value="1"/>
</dbReference>
<comment type="caution">
    <text evidence="8">The sequence shown here is derived from an EMBL/GenBank/DDBJ whole genome shotgun (WGS) entry which is preliminary data.</text>
</comment>
<dbReference type="Gene3D" id="1.10.418.10">
    <property type="entry name" value="Calponin-like domain"/>
    <property type="match status" value="1"/>
</dbReference>
<feature type="compositionally biased region" description="Basic and acidic residues" evidence="5">
    <location>
        <begin position="437"/>
        <end position="470"/>
    </location>
</feature>
<dbReference type="Pfam" id="PF12130">
    <property type="entry name" value="bMERB_dom"/>
    <property type="match status" value="1"/>
</dbReference>
<gene>
    <name evidence="8" type="ORF">SKAU_G00366200</name>
</gene>
<feature type="region of interest" description="Disordered" evidence="5">
    <location>
        <begin position="325"/>
        <end position="356"/>
    </location>
</feature>
<feature type="compositionally biased region" description="Basic and acidic residues" evidence="5">
    <location>
        <begin position="1394"/>
        <end position="1404"/>
    </location>
</feature>
<feature type="region of interest" description="Disordered" evidence="5">
    <location>
        <begin position="923"/>
        <end position="959"/>
    </location>
</feature>
<feature type="region of interest" description="Disordered" evidence="5">
    <location>
        <begin position="573"/>
        <end position="707"/>
    </location>
</feature>
<feature type="region of interest" description="Disordered" evidence="5">
    <location>
        <begin position="1292"/>
        <end position="1412"/>
    </location>
</feature>
<organism evidence="8 9">
    <name type="scientific">Synaphobranchus kaupii</name>
    <name type="common">Kaup's arrowtooth eel</name>
    <dbReference type="NCBI Taxonomy" id="118154"/>
    <lineage>
        <taxon>Eukaryota</taxon>
        <taxon>Metazoa</taxon>
        <taxon>Chordata</taxon>
        <taxon>Craniata</taxon>
        <taxon>Vertebrata</taxon>
        <taxon>Euteleostomi</taxon>
        <taxon>Actinopterygii</taxon>
        <taxon>Neopterygii</taxon>
        <taxon>Teleostei</taxon>
        <taxon>Anguilliformes</taxon>
        <taxon>Synaphobranchidae</taxon>
        <taxon>Synaphobranchus</taxon>
    </lineage>
</organism>
<dbReference type="InterPro" id="IPR050540">
    <property type="entry name" value="F-actin_Monoox_Mical"/>
</dbReference>
<reference evidence="8" key="1">
    <citation type="journal article" date="2023" name="Science">
        <title>Genome structures resolve the early diversification of teleost fishes.</title>
        <authorList>
            <person name="Parey E."/>
            <person name="Louis A."/>
            <person name="Montfort J."/>
            <person name="Bouchez O."/>
            <person name="Roques C."/>
            <person name="Iampietro C."/>
            <person name="Lluch J."/>
            <person name="Castinel A."/>
            <person name="Donnadieu C."/>
            <person name="Desvignes T."/>
            <person name="Floi Bucao C."/>
            <person name="Jouanno E."/>
            <person name="Wen M."/>
            <person name="Mejri S."/>
            <person name="Dirks R."/>
            <person name="Jansen H."/>
            <person name="Henkel C."/>
            <person name="Chen W.J."/>
            <person name="Zahm M."/>
            <person name="Cabau C."/>
            <person name="Klopp C."/>
            <person name="Thompson A.W."/>
            <person name="Robinson-Rechavi M."/>
            <person name="Braasch I."/>
            <person name="Lecointre G."/>
            <person name="Bobe J."/>
            <person name="Postlethwait J.H."/>
            <person name="Berthelot C."/>
            <person name="Roest Crollius H."/>
            <person name="Guiguen Y."/>
        </authorList>
    </citation>
    <scope>NUCLEOTIDE SEQUENCE</scope>
    <source>
        <strain evidence="8">WJC10195</strain>
    </source>
</reference>
<keyword evidence="3" id="KW-0967">Endosome</keyword>
<dbReference type="InterPro" id="IPR001715">
    <property type="entry name" value="CH_dom"/>
</dbReference>
<dbReference type="PANTHER" id="PTHR23167:SF91">
    <property type="entry name" value="EH DOMAIN-BINDING PROTEIN 1-LIKE PROTEIN 1"/>
    <property type="match status" value="1"/>
</dbReference>
<evidence type="ECO:0008006" key="10">
    <source>
        <dbReference type="Google" id="ProtNLM"/>
    </source>
</evidence>
<feature type="region of interest" description="Disordered" evidence="5">
    <location>
        <begin position="982"/>
        <end position="1061"/>
    </location>
</feature>
<keyword evidence="2" id="KW-0597">Phosphoprotein</keyword>
<evidence type="ECO:0000313" key="9">
    <source>
        <dbReference type="Proteomes" id="UP001152622"/>
    </source>
</evidence>